<dbReference type="WBParaSite" id="DME_0000435501-mRNA-1">
    <property type="protein sequence ID" value="DME_0000435501-mRNA-1"/>
    <property type="gene ID" value="DME_0000435501"/>
</dbReference>
<evidence type="ECO:0000313" key="2">
    <source>
        <dbReference type="EMBL" id="VDN58265.1"/>
    </source>
</evidence>
<dbReference type="Proteomes" id="UP000038040">
    <property type="component" value="Unplaced"/>
</dbReference>
<dbReference type="PROSITE" id="PS50238">
    <property type="entry name" value="RHOGAP"/>
    <property type="match status" value="1"/>
</dbReference>
<gene>
    <name evidence="2" type="ORF">DME_LOCUS8238</name>
</gene>
<dbReference type="Gene3D" id="1.10.555.10">
    <property type="entry name" value="Rho GTPase activation protein"/>
    <property type="match status" value="1"/>
</dbReference>
<protein>
    <submittedName>
        <fullName evidence="5">Rho-GAP domain-containing protein</fullName>
    </submittedName>
</protein>
<sequence length="307" mass="35186">MKYKLQAKKNRSLLTLAFSFHRGIDSGNGGFENGRQKPFITSRLLKFQKISSRLHSEIVIEPAIQHFLAIICDVKINPEQRTRLGLRYIKTSQVQGLLKRLTKQQYISNELWKIDLNTIVTALKEILSSFPGGIFADSTEEFVSISPECSLQTALIYVNGLIEALPHLLRQFAYLICRSLKNLINQSAGKSLDAYTDALLLFTPILFPHSVNDIKRFLRAIRVTLILIDYYDYVFRPFIFFSSLSYLNDDDFFGEVDSSLSNLHGSFEADDYEGIDSNEDIDFDFSFSTDKFSANNKNYYQIAYLID</sequence>
<reference evidence="5" key="1">
    <citation type="submission" date="2016-04" db="UniProtKB">
        <authorList>
            <consortium name="WormBaseParasite"/>
        </authorList>
    </citation>
    <scope>IDENTIFICATION</scope>
</reference>
<proteinExistence type="predicted"/>
<dbReference type="SUPFAM" id="SSF48350">
    <property type="entry name" value="GTPase activation domain, GAP"/>
    <property type="match status" value="1"/>
</dbReference>
<evidence type="ECO:0000313" key="5">
    <source>
        <dbReference type="WBParaSite" id="DME_0000435501-mRNA-1"/>
    </source>
</evidence>
<reference evidence="2 4" key="2">
    <citation type="submission" date="2018-11" db="EMBL/GenBank/DDBJ databases">
        <authorList>
            <consortium name="Pathogen Informatics"/>
        </authorList>
    </citation>
    <scope>NUCLEOTIDE SEQUENCE [LARGE SCALE GENOMIC DNA]</scope>
</reference>
<organism evidence="3 5">
    <name type="scientific">Dracunculus medinensis</name>
    <name type="common">Guinea worm</name>
    <dbReference type="NCBI Taxonomy" id="318479"/>
    <lineage>
        <taxon>Eukaryota</taxon>
        <taxon>Metazoa</taxon>
        <taxon>Ecdysozoa</taxon>
        <taxon>Nematoda</taxon>
        <taxon>Chromadorea</taxon>
        <taxon>Rhabditida</taxon>
        <taxon>Spirurina</taxon>
        <taxon>Dracunculoidea</taxon>
        <taxon>Dracunculidae</taxon>
        <taxon>Dracunculus</taxon>
    </lineage>
</organism>
<dbReference type="OrthoDB" id="5794490at2759"/>
<evidence type="ECO:0000259" key="1">
    <source>
        <dbReference type="PROSITE" id="PS50238"/>
    </source>
</evidence>
<dbReference type="Proteomes" id="UP000274756">
    <property type="component" value="Unassembled WGS sequence"/>
</dbReference>
<feature type="domain" description="Rho-GAP" evidence="1">
    <location>
        <begin position="45"/>
        <end position="235"/>
    </location>
</feature>
<dbReference type="EMBL" id="UYYG01001167">
    <property type="protein sequence ID" value="VDN58265.1"/>
    <property type="molecule type" value="Genomic_DNA"/>
</dbReference>
<dbReference type="GO" id="GO:0007165">
    <property type="term" value="P:signal transduction"/>
    <property type="evidence" value="ECO:0007669"/>
    <property type="project" value="InterPro"/>
</dbReference>
<keyword evidence="4" id="KW-1185">Reference proteome</keyword>
<accession>A0A158Q4A2</accession>
<dbReference type="InterPro" id="IPR008936">
    <property type="entry name" value="Rho_GTPase_activation_prot"/>
</dbReference>
<name>A0A158Q4A2_DRAME</name>
<dbReference type="InterPro" id="IPR000198">
    <property type="entry name" value="RhoGAP_dom"/>
</dbReference>
<dbReference type="AlphaFoldDB" id="A0A158Q4A2"/>
<evidence type="ECO:0000313" key="4">
    <source>
        <dbReference type="Proteomes" id="UP000274756"/>
    </source>
</evidence>
<evidence type="ECO:0000313" key="3">
    <source>
        <dbReference type="Proteomes" id="UP000038040"/>
    </source>
</evidence>